<sequence>MSNRSDQSTDLAQSWIANADVWTATVREGGIESRRLVTDQSIVNAVLAQQPRRVLDLGCGEGWLVRALAGQGVDCEGVDGSPGLIDAAQSAGGGRFHVCTYSELAGGCPQIGNGFDVIAANFALLQEDIAALLRALRQLLVPRGKVVIQTVHPGSVDGAYCDGWREEDFRDFKGSWQRMPWYFRTLGSWVALLRDSGYAVIDLAEPRHPDTRSPMALLVIAESEKC</sequence>
<evidence type="ECO:0000313" key="5">
    <source>
        <dbReference type="Proteomes" id="UP000199675"/>
    </source>
</evidence>
<dbReference type="CDD" id="cd02440">
    <property type="entry name" value="AdoMet_MTases"/>
    <property type="match status" value="1"/>
</dbReference>
<evidence type="ECO:0000313" key="4">
    <source>
        <dbReference type="EMBL" id="SDX45659.1"/>
    </source>
</evidence>
<dbReference type="GO" id="GO:0032259">
    <property type="term" value="P:methylation"/>
    <property type="evidence" value="ECO:0007669"/>
    <property type="project" value="UniProtKB-KW"/>
</dbReference>
<evidence type="ECO:0000256" key="3">
    <source>
        <dbReference type="ARBA" id="ARBA00022691"/>
    </source>
</evidence>
<name>A0A1H3BWS0_9GAMM</name>
<dbReference type="Pfam" id="PF13489">
    <property type="entry name" value="Methyltransf_23"/>
    <property type="match status" value="1"/>
</dbReference>
<keyword evidence="3" id="KW-0949">S-adenosyl-L-methionine</keyword>
<keyword evidence="1 4" id="KW-0489">Methyltransferase</keyword>
<dbReference type="RefSeq" id="WP_091816273.1">
    <property type="nucleotide sequence ID" value="NZ_FNNE01000009.1"/>
</dbReference>
<gene>
    <name evidence="4" type="ORF">SAMN04487960_109170</name>
</gene>
<organism evidence="4 5">
    <name type="scientific">Marinobacter mobilis</name>
    <dbReference type="NCBI Taxonomy" id="488533"/>
    <lineage>
        <taxon>Bacteria</taxon>
        <taxon>Pseudomonadati</taxon>
        <taxon>Pseudomonadota</taxon>
        <taxon>Gammaproteobacteria</taxon>
        <taxon>Pseudomonadales</taxon>
        <taxon>Marinobacteraceae</taxon>
        <taxon>Marinobacter</taxon>
    </lineage>
</organism>
<dbReference type="SUPFAM" id="SSF53335">
    <property type="entry name" value="S-adenosyl-L-methionine-dependent methyltransferases"/>
    <property type="match status" value="1"/>
</dbReference>
<dbReference type="STRING" id="488533.SAMN04487960_109170"/>
<dbReference type="PANTHER" id="PTHR43464:SF19">
    <property type="entry name" value="UBIQUINONE BIOSYNTHESIS O-METHYLTRANSFERASE, MITOCHONDRIAL"/>
    <property type="match status" value="1"/>
</dbReference>
<dbReference type="PANTHER" id="PTHR43464">
    <property type="entry name" value="METHYLTRANSFERASE"/>
    <property type="match status" value="1"/>
</dbReference>
<dbReference type="InterPro" id="IPR029063">
    <property type="entry name" value="SAM-dependent_MTases_sf"/>
</dbReference>
<dbReference type="GO" id="GO:0008168">
    <property type="term" value="F:methyltransferase activity"/>
    <property type="evidence" value="ECO:0007669"/>
    <property type="project" value="UniProtKB-KW"/>
</dbReference>
<dbReference type="Proteomes" id="UP000199675">
    <property type="component" value="Unassembled WGS sequence"/>
</dbReference>
<keyword evidence="5" id="KW-1185">Reference proteome</keyword>
<evidence type="ECO:0000256" key="2">
    <source>
        <dbReference type="ARBA" id="ARBA00022679"/>
    </source>
</evidence>
<proteinExistence type="predicted"/>
<dbReference type="AlphaFoldDB" id="A0A1H3BWS0"/>
<dbReference type="EMBL" id="FNNE01000009">
    <property type="protein sequence ID" value="SDX45659.1"/>
    <property type="molecule type" value="Genomic_DNA"/>
</dbReference>
<dbReference type="OrthoDB" id="9791837at2"/>
<evidence type="ECO:0000256" key="1">
    <source>
        <dbReference type="ARBA" id="ARBA00022603"/>
    </source>
</evidence>
<keyword evidence="2 4" id="KW-0808">Transferase</keyword>
<protein>
    <submittedName>
        <fullName evidence="4">Methyltransferase domain-containing protein</fullName>
    </submittedName>
</protein>
<accession>A0A1H3BWS0</accession>
<dbReference type="Gene3D" id="3.40.50.150">
    <property type="entry name" value="Vaccinia Virus protein VP39"/>
    <property type="match status" value="1"/>
</dbReference>
<reference evidence="4 5" key="1">
    <citation type="submission" date="2016-10" db="EMBL/GenBank/DDBJ databases">
        <authorList>
            <person name="de Groot N.N."/>
        </authorList>
    </citation>
    <scope>NUCLEOTIDE SEQUENCE [LARGE SCALE GENOMIC DNA]</scope>
    <source>
        <strain evidence="4 5">CGMCC 1.7059</strain>
    </source>
</reference>